<keyword evidence="3" id="KW-1185">Reference proteome</keyword>
<organism evidence="2 3">
    <name type="scientific">Dyadobacter chenwenxiniae</name>
    <dbReference type="NCBI Taxonomy" id="2906456"/>
    <lineage>
        <taxon>Bacteria</taxon>
        <taxon>Pseudomonadati</taxon>
        <taxon>Bacteroidota</taxon>
        <taxon>Cytophagia</taxon>
        <taxon>Cytophagales</taxon>
        <taxon>Spirosomataceae</taxon>
        <taxon>Dyadobacter</taxon>
    </lineage>
</organism>
<dbReference type="Gene3D" id="3.40.50.1010">
    <property type="entry name" value="5'-nuclease"/>
    <property type="match status" value="1"/>
</dbReference>
<reference evidence="2" key="1">
    <citation type="submission" date="2021-12" db="EMBL/GenBank/DDBJ databases">
        <title>Novel species in genus Dyadobacter.</title>
        <authorList>
            <person name="Ma C."/>
        </authorList>
    </citation>
    <scope>NUCLEOTIDE SEQUENCE</scope>
    <source>
        <strain evidence="2">LJ419</strain>
    </source>
</reference>
<dbReference type="RefSeq" id="WP_234658418.1">
    <property type="nucleotide sequence ID" value="NZ_CP094997.1"/>
</dbReference>
<dbReference type="Proteomes" id="UP001139000">
    <property type="component" value="Unassembled WGS sequence"/>
</dbReference>
<dbReference type="InterPro" id="IPR002716">
    <property type="entry name" value="PIN_dom"/>
</dbReference>
<gene>
    <name evidence="2" type="ORF">LXM26_28230</name>
</gene>
<dbReference type="SUPFAM" id="SSF88723">
    <property type="entry name" value="PIN domain-like"/>
    <property type="match status" value="1"/>
</dbReference>
<feature type="domain" description="PIN" evidence="1">
    <location>
        <begin position="2"/>
        <end position="125"/>
    </location>
</feature>
<dbReference type="AlphaFoldDB" id="A0A9X1PUL2"/>
<dbReference type="Pfam" id="PF01850">
    <property type="entry name" value="PIN"/>
    <property type="match status" value="1"/>
</dbReference>
<accession>A0A9X1PUL2</accession>
<name>A0A9X1PUL2_9BACT</name>
<dbReference type="InterPro" id="IPR029060">
    <property type="entry name" value="PIN-like_dom_sf"/>
</dbReference>
<sequence length="135" mass="15656">MYYFDSDVIFNYVVIQDPVKHEQANQLIFEAIAQDRFVISTLVIQEVGYGLARFELKSDVIKYELDYLLSLNITNIQKQHLSRALQLSETIGFKHINDCLHAAVAESLSCDVFYTYNKSDFRRIQNLTSLDIIIL</sequence>
<comment type="caution">
    <text evidence="2">The sequence shown here is derived from an EMBL/GenBank/DDBJ whole genome shotgun (WGS) entry which is preliminary data.</text>
</comment>
<evidence type="ECO:0000259" key="1">
    <source>
        <dbReference type="Pfam" id="PF01850"/>
    </source>
</evidence>
<protein>
    <submittedName>
        <fullName evidence="2">PIN domain-containing protein</fullName>
    </submittedName>
</protein>
<evidence type="ECO:0000313" key="3">
    <source>
        <dbReference type="Proteomes" id="UP001139000"/>
    </source>
</evidence>
<evidence type="ECO:0000313" key="2">
    <source>
        <dbReference type="EMBL" id="MCF0065436.1"/>
    </source>
</evidence>
<proteinExistence type="predicted"/>
<dbReference type="EMBL" id="JAJTTC010000011">
    <property type="protein sequence ID" value="MCF0065436.1"/>
    <property type="molecule type" value="Genomic_DNA"/>
</dbReference>